<dbReference type="EMBL" id="CP133720">
    <property type="protein sequence ID" value="WMW80021.1"/>
    <property type="molecule type" value="Genomic_DNA"/>
</dbReference>
<proteinExistence type="inferred from homology"/>
<evidence type="ECO:0000256" key="2">
    <source>
        <dbReference type="ARBA" id="ARBA00023235"/>
    </source>
</evidence>
<name>A0ABY9RIW5_9BURK</name>
<evidence type="ECO:0000313" key="3">
    <source>
        <dbReference type="EMBL" id="WMW80021.1"/>
    </source>
</evidence>
<protein>
    <submittedName>
        <fullName evidence="3">AGE family epimerase/isomerase</fullName>
    </submittedName>
</protein>
<dbReference type="PANTHER" id="PTHR15108">
    <property type="entry name" value="N-ACYLGLUCOSAMINE-2-EPIMERASE"/>
    <property type="match status" value="1"/>
</dbReference>
<gene>
    <name evidence="3" type="ORF">RF679_15415</name>
</gene>
<sequence>MNAPSTPSSASPAFPPFRSADTLHAHIAHTMAFYHPRCIDSSGGFYHYFKDDGTVYDAASRHLVSSTRFVFNYAMAYRHFGQPEYLDQVKHGVAFLREVHRNPNTGAYAWQLNWADGQKQITDGTNHCYGLAFVVLAYAHALMAGMSEAKDHLYETVQLMEDKFWQEEYGLYADQASDDWSVRDPYRGQNANMHSCEAMIAAYQATGDLALLHRAEKIARSITLRQAAQADGKIWEHYDSEWKIDWNYNLDDKANLFRPWGFQPGHFTEWSKLLMLLDGYAEHLQEEASWLVPTAEKLFATAMETSWDEQHGGICYGFAPDHSVCDGDKYFWVQAETFAAAACLAKRTGKESYWQWYDKIWQYSWQHMIDHQHGAWYRILRNDNSKISDEKSPAGKTDYHTMGACYEVLNVLGAFGKGIANQEGTPHHG</sequence>
<dbReference type="InterPro" id="IPR010819">
    <property type="entry name" value="AGE/CE"/>
</dbReference>
<comment type="similarity">
    <text evidence="1">Belongs to the N-acylglucosamine 2-epimerase family.</text>
</comment>
<dbReference type="Gene3D" id="1.50.10.10">
    <property type="match status" value="1"/>
</dbReference>
<dbReference type="RefSeq" id="WP_309481514.1">
    <property type="nucleotide sequence ID" value="NZ_CP133720.1"/>
</dbReference>
<dbReference type="InterPro" id="IPR012341">
    <property type="entry name" value="6hp_glycosidase-like_sf"/>
</dbReference>
<keyword evidence="4" id="KW-1185">Reference proteome</keyword>
<accession>A0ABY9RIW5</accession>
<dbReference type="Pfam" id="PF07221">
    <property type="entry name" value="GlcNAc_2-epim"/>
    <property type="match status" value="1"/>
</dbReference>
<organism evidence="3 4">
    <name type="scientific">Undibacterium cyanobacteriorum</name>
    <dbReference type="NCBI Taxonomy" id="3073561"/>
    <lineage>
        <taxon>Bacteria</taxon>
        <taxon>Pseudomonadati</taxon>
        <taxon>Pseudomonadota</taxon>
        <taxon>Betaproteobacteria</taxon>
        <taxon>Burkholderiales</taxon>
        <taxon>Oxalobacteraceae</taxon>
        <taxon>Undibacterium</taxon>
    </lineage>
</organism>
<keyword evidence="2" id="KW-0413">Isomerase</keyword>
<evidence type="ECO:0000313" key="4">
    <source>
        <dbReference type="Proteomes" id="UP001181355"/>
    </source>
</evidence>
<dbReference type="CDD" id="cd00249">
    <property type="entry name" value="AGE"/>
    <property type="match status" value="1"/>
</dbReference>
<dbReference type="SUPFAM" id="SSF48208">
    <property type="entry name" value="Six-hairpin glycosidases"/>
    <property type="match status" value="1"/>
</dbReference>
<reference evidence="3" key="1">
    <citation type="submission" date="2023-09" db="EMBL/GenBank/DDBJ databases">
        <title>Undibacterium sp. 20NA77.5 isolated from freshwater.</title>
        <authorList>
            <person name="Le V."/>
            <person name="Ko S.-R."/>
            <person name="Ahn C.-Y."/>
            <person name="Oh H.-M."/>
        </authorList>
    </citation>
    <scope>NUCLEOTIDE SEQUENCE</scope>
    <source>
        <strain evidence="3">20NA77.5</strain>
    </source>
</reference>
<evidence type="ECO:0000256" key="1">
    <source>
        <dbReference type="ARBA" id="ARBA00008558"/>
    </source>
</evidence>
<dbReference type="InterPro" id="IPR008928">
    <property type="entry name" value="6-hairpin_glycosidase_sf"/>
</dbReference>
<dbReference type="Proteomes" id="UP001181355">
    <property type="component" value="Chromosome"/>
</dbReference>
<dbReference type="InterPro" id="IPR034116">
    <property type="entry name" value="AGE_dom"/>
</dbReference>